<dbReference type="Gene3D" id="3.30.565.10">
    <property type="entry name" value="Histidine kinase-like ATPase, C-terminal domain"/>
    <property type="match status" value="1"/>
</dbReference>
<comment type="caution">
    <text evidence="11">The sequence shown here is derived from an EMBL/GenBank/DDBJ whole genome shotgun (WGS) entry which is preliminary data.</text>
</comment>
<feature type="domain" description="Histidine kinase" evidence="10">
    <location>
        <begin position="175"/>
        <end position="391"/>
    </location>
</feature>
<evidence type="ECO:0000256" key="9">
    <source>
        <dbReference type="SAM" id="MobiDB-lite"/>
    </source>
</evidence>
<dbReference type="InterPro" id="IPR050351">
    <property type="entry name" value="BphY/WalK/GraS-like"/>
</dbReference>
<reference evidence="11" key="1">
    <citation type="submission" date="2023-10" db="EMBL/GenBank/DDBJ databases">
        <title>Whole Genome based description of the genera Actinobaculum and Actinotignum reveals a complex phylogenetic relationship within the species included in the genus Actinotignum.</title>
        <authorList>
            <person name="Jensen C.S."/>
            <person name="Dargis R."/>
            <person name="Kemp M."/>
            <person name="Christensen J.J."/>
        </authorList>
    </citation>
    <scope>NUCLEOTIDE SEQUENCE</scope>
    <source>
        <strain evidence="11">Actinobaculum_suis_CCUG19206T</strain>
    </source>
</reference>
<keyword evidence="6" id="KW-0418">Kinase</keyword>
<comment type="catalytic activity">
    <reaction evidence="1">
        <text>ATP + protein L-histidine = ADP + protein N-phospho-L-histidine.</text>
        <dbReference type="EC" id="2.7.13.3"/>
    </reaction>
</comment>
<evidence type="ECO:0000256" key="2">
    <source>
        <dbReference type="ARBA" id="ARBA00004236"/>
    </source>
</evidence>
<keyword evidence="4" id="KW-0597">Phosphoprotein</keyword>
<dbReference type="InterPro" id="IPR004358">
    <property type="entry name" value="Sig_transdc_His_kin-like_C"/>
</dbReference>
<accession>A0AAW9HJ89</accession>
<dbReference type="GO" id="GO:0000155">
    <property type="term" value="F:phosphorelay sensor kinase activity"/>
    <property type="evidence" value="ECO:0007669"/>
    <property type="project" value="InterPro"/>
</dbReference>
<keyword evidence="11" id="KW-0067">ATP-binding</keyword>
<dbReference type="GO" id="GO:0016036">
    <property type="term" value="P:cellular response to phosphate starvation"/>
    <property type="evidence" value="ECO:0007669"/>
    <property type="project" value="TreeGrafter"/>
</dbReference>
<dbReference type="RefSeq" id="WP_083330175.1">
    <property type="nucleotide sequence ID" value="NZ_FNAU01000017.1"/>
</dbReference>
<evidence type="ECO:0000256" key="5">
    <source>
        <dbReference type="ARBA" id="ARBA00022679"/>
    </source>
</evidence>
<feature type="compositionally biased region" description="Basic and acidic residues" evidence="9">
    <location>
        <begin position="479"/>
        <end position="489"/>
    </location>
</feature>
<evidence type="ECO:0000313" key="12">
    <source>
        <dbReference type="Proteomes" id="UP001273799"/>
    </source>
</evidence>
<dbReference type="InterPro" id="IPR003594">
    <property type="entry name" value="HATPase_dom"/>
</dbReference>
<dbReference type="SMART" id="SM00387">
    <property type="entry name" value="HATPase_c"/>
    <property type="match status" value="1"/>
</dbReference>
<dbReference type="InterPro" id="IPR036890">
    <property type="entry name" value="HATPase_C_sf"/>
</dbReference>
<protein>
    <recommendedName>
        <fullName evidence="8">Sensor-like histidine kinase SenX3</fullName>
        <ecNumber evidence="3">2.7.13.3</ecNumber>
    </recommendedName>
</protein>
<dbReference type="CDD" id="cd00082">
    <property type="entry name" value="HisKA"/>
    <property type="match status" value="1"/>
</dbReference>
<evidence type="ECO:0000256" key="7">
    <source>
        <dbReference type="ARBA" id="ARBA00023012"/>
    </source>
</evidence>
<dbReference type="AlphaFoldDB" id="A0AAW9HJ89"/>
<dbReference type="InterPro" id="IPR003661">
    <property type="entry name" value="HisK_dim/P_dom"/>
</dbReference>
<evidence type="ECO:0000256" key="1">
    <source>
        <dbReference type="ARBA" id="ARBA00000085"/>
    </source>
</evidence>
<organism evidence="11 12">
    <name type="scientific">Actinobaculum suis</name>
    <dbReference type="NCBI Taxonomy" id="1657"/>
    <lineage>
        <taxon>Bacteria</taxon>
        <taxon>Bacillati</taxon>
        <taxon>Actinomycetota</taxon>
        <taxon>Actinomycetes</taxon>
        <taxon>Actinomycetales</taxon>
        <taxon>Actinomycetaceae</taxon>
        <taxon>Actinobaculum</taxon>
    </lineage>
</organism>
<proteinExistence type="predicted"/>
<dbReference type="Pfam" id="PF02518">
    <property type="entry name" value="HATPase_c"/>
    <property type="match status" value="1"/>
</dbReference>
<dbReference type="PANTHER" id="PTHR45453:SF1">
    <property type="entry name" value="PHOSPHATE REGULON SENSOR PROTEIN PHOR"/>
    <property type="match status" value="1"/>
</dbReference>
<name>A0AAW9HJ89_9ACTO</name>
<dbReference type="GO" id="GO:0005886">
    <property type="term" value="C:plasma membrane"/>
    <property type="evidence" value="ECO:0007669"/>
    <property type="project" value="UniProtKB-SubCell"/>
</dbReference>
<dbReference type="PRINTS" id="PR00344">
    <property type="entry name" value="BCTRLSENSOR"/>
</dbReference>
<dbReference type="GO" id="GO:0004721">
    <property type="term" value="F:phosphoprotein phosphatase activity"/>
    <property type="evidence" value="ECO:0007669"/>
    <property type="project" value="TreeGrafter"/>
</dbReference>
<dbReference type="CDD" id="cd00075">
    <property type="entry name" value="HATPase"/>
    <property type="match status" value="1"/>
</dbReference>
<dbReference type="SUPFAM" id="SSF47384">
    <property type="entry name" value="Homodimeric domain of signal transducing histidine kinase"/>
    <property type="match status" value="1"/>
</dbReference>
<dbReference type="EMBL" id="JAWNFU010000003">
    <property type="protein sequence ID" value="MDY5153706.1"/>
    <property type="molecule type" value="Genomic_DNA"/>
</dbReference>
<evidence type="ECO:0000256" key="6">
    <source>
        <dbReference type="ARBA" id="ARBA00022777"/>
    </source>
</evidence>
<keyword evidence="5" id="KW-0808">Transferase</keyword>
<keyword evidence="11" id="KW-0547">Nucleotide-binding</keyword>
<feature type="region of interest" description="Disordered" evidence="9">
    <location>
        <begin position="412"/>
        <end position="489"/>
    </location>
</feature>
<evidence type="ECO:0000256" key="8">
    <source>
        <dbReference type="ARBA" id="ARBA00039401"/>
    </source>
</evidence>
<comment type="subcellular location">
    <subcellularLocation>
        <location evidence="2">Cell membrane</location>
    </subcellularLocation>
</comment>
<dbReference type="InterPro" id="IPR036097">
    <property type="entry name" value="HisK_dim/P_sf"/>
</dbReference>
<evidence type="ECO:0000313" key="11">
    <source>
        <dbReference type="EMBL" id="MDY5153706.1"/>
    </source>
</evidence>
<feature type="compositionally biased region" description="Low complexity" evidence="9">
    <location>
        <begin position="412"/>
        <end position="436"/>
    </location>
</feature>
<gene>
    <name evidence="11" type="ORF">R6G71_06580</name>
</gene>
<dbReference type="GO" id="GO:0005524">
    <property type="term" value="F:ATP binding"/>
    <property type="evidence" value="ECO:0007669"/>
    <property type="project" value="UniProtKB-KW"/>
</dbReference>
<dbReference type="SUPFAM" id="SSF55874">
    <property type="entry name" value="ATPase domain of HSP90 chaperone/DNA topoisomerase II/histidine kinase"/>
    <property type="match status" value="1"/>
</dbReference>
<dbReference type="Pfam" id="PF00512">
    <property type="entry name" value="HisKA"/>
    <property type="match status" value="1"/>
</dbReference>
<dbReference type="PROSITE" id="PS50109">
    <property type="entry name" value="HIS_KIN"/>
    <property type="match status" value="1"/>
</dbReference>
<dbReference type="PANTHER" id="PTHR45453">
    <property type="entry name" value="PHOSPHATE REGULON SENSOR PROTEIN PHOR"/>
    <property type="match status" value="1"/>
</dbReference>
<evidence type="ECO:0000256" key="4">
    <source>
        <dbReference type="ARBA" id="ARBA00022553"/>
    </source>
</evidence>
<dbReference type="SMART" id="SM00388">
    <property type="entry name" value="HisKA"/>
    <property type="match status" value="1"/>
</dbReference>
<dbReference type="Proteomes" id="UP001273799">
    <property type="component" value="Unassembled WGS sequence"/>
</dbReference>
<sequence length="489" mass="52002">MHGMLPAANLDLGVPPQMMMLLLIAALLGLAVGVTASLAYMHSQRTFKDGASARSVQAESELNASRILDTIPEFHILVGPADVVERASTQAYSFGIVKNGALDRPEFKQLAAEIRSTGEIVRKSLRIRRSVLKDQSDIRLALYGAPLSNGRVLILFEDNTKKIRVEETRRDFVANVSHELKTPVGAISLLAETIASAADDAVAVRHFAGQLNLEVERLRGLVMDMIELSRVQDKDALSVPELVEVDAVIAESVARMKVEAAERDVKIVTGGTPGLRVYGDRKMLATAIRNLLDNAVRYTRPHGRVSVATSLEENQVRIAVIDQGEGIPPELHERIFERFYRGDHARDRNSGGSGIGLAIVKHVVQDHGGHIRLWSKKGQGSTFTIVLPEPYIPDSTGPATAPATAVAAAPSTAAATGPGPNAAAPASVTATAGPAPAQLPQSRAGAPERAAQLPAGSRDKTANKIAPLAGSTTKTGATEAKETSRISNK</sequence>
<dbReference type="FunFam" id="3.30.565.10:FF:000006">
    <property type="entry name" value="Sensor histidine kinase WalK"/>
    <property type="match status" value="1"/>
</dbReference>
<dbReference type="Gene3D" id="1.10.287.130">
    <property type="match status" value="1"/>
</dbReference>
<dbReference type="InterPro" id="IPR005467">
    <property type="entry name" value="His_kinase_dom"/>
</dbReference>
<evidence type="ECO:0000259" key="10">
    <source>
        <dbReference type="PROSITE" id="PS50109"/>
    </source>
</evidence>
<evidence type="ECO:0000256" key="3">
    <source>
        <dbReference type="ARBA" id="ARBA00012438"/>
    </source>
</evidence>
<keyword evidence="7" id="KW-0902">Two-component regulatory system</keyword>
<dbReference type="EC" id="2.7.13.3" evidence="3"/>